<dbReference type="RefSeq" id="XP_001013722.1">
    <property type="nucleotide sequence ID" value="XM_001013722.1"/>
</dbReference>
<sequence length="123" mass="14284">MKKQKEIISALSQKPDFQGSSSTSKYSPKIKPLILFPAFNCLSFTRNHPKCHLNLINYIEKQKLNLEIIKQIDLPSYIKKIINKHLSNKSIIFQHSQQKRINLNLSQINQLLLDALQQNTRIS</sequence>
<dbReference type="KEGG" id="tet:TTHERM_00424450"/>
<protein>
    <submittedName>
        <fullName evidence="1">Uncharacterized protein</fullName>
    </submittedName>
</protein>
<dbReference type="HOGENOM" id="CLU_2019872_0_0_1"/>
<proteinExistence type="predicted"/>
<reference evidence="2" key="1">
    <citation type="journal article" date="2006" name="PLoS Biol.">
        <title>Macronuclear genome sequence of the ciliate Tetrahymena thermophila, a model eukaryote.</title>
        <authorList>
            <person name="Eisen J.A."/>
            <person name="Coyne R.S."/>
            <person name="Wu M."/>
            <person name="Wu D."/>
            <person name="Thiagarajan M."/>
            <person name="Wortman J.R."/>
            <person name="Badger J.H."/>
            <person name="Ren Q."/>
            <person name="Amedeo P."/>
            <person name="Jones K.M."/>
            <person name="Tallon L.J."/>
            <person name="Delcher A.L."/>
            <person name="Salzberg S.L."/>
            <person name="Silva J.C."/>
            <person name="Haas B.J."/>
            <person name="Majoros W.H."/>
            <person name="Farzad M."/>
            <person name="Carlton J.M."/>
            <person name="Smith R.K. Jr."/>
            <person name="Garg J."/>
            <person name="Pearlman R.E."/>
            <person name="Karrer K.M."/>
            <person name="Sun L."/>
            <person name="Manning G."/>
            <person name="Elde N.C."/>
            <person name="Turkewitz A.P."/>
            <person name="Asai D.J."/>
            <person name="Wilkes D.E."/>
            <person name="Wang Y."/>
            <person name="Cai H."/>
            <person name="Collins K."/>
            <person name="Stewart B.A."/>
            <person name="Lee S.R."/>
            <person name="Wilamowska K."/>
            <person name="Weinberg Z."/>
            <person name="Ruzzo W.L."/>
            <person name="Wloga D."/>
            <person name="Gaertig J."/>
            <person name="Frankel J."/>
            <person name="Tsao C.-C."/>
            <person name="Gorovsky M.A."/>
            <person name="Keeling P.J."/>
            <person name="Waller R.F."/>
            <person name="Patron N.J."/>
            <person name="Cherry J.M."/>
            <person name="Stover N.A."/>
            <person name="Krieger C.J."/>
            <person name="del Toro C."/>
            <person name="Ryder H.F."/>
            <person name="Williamson S.C."/>
            <person name="Barbeau R.A."/>
            <person name="Hamilton E.P."/>
            <person name="Orias E."/>
        </authorList>
    </citation>
    <scope>NUCLEOTIDE SEQUENCE [LARGE SCALE GENOMIC DNA]</scope>
    <source>
        <strain evidence="2">SB210</strain>
    </source>
</reference>
<evidence type="ECO:0000313" key="1">
    <source>
        <dbReference type="EMBL" id="EAR93477.1"/>
    </source>
</evidence>
<dbReference type="InParanoid" id="Q23AL5"/>
<accession>Q23AL5</accession>
<keyword evidence="2" id="KW-1185">Reference proteome</keyword>
<dbReference type="EMBL" id="GG662724">
    <property type="protein sequence ID" value="EAR93477.1"/>
    <property type="molecule type" value="Genomic_DNA"/>
</dbReference>
<name>Q23AL5_TETTS</name>
<organism evidence="1 2">
    <name type="scientific">Tetrahymena thermophila (strain SB210)</name>
    <dbReference type="NCBI Taxonomy" id="312017"/>
    <lineage>
        <taxon>Eukaryota</taxon>
        <taxon>Sar</taxon>
        <taxon>Alveolata</taxon>
        <taxon>Ciliophora</taxon>
        <taxon>Intramacronucleata</taxon>
        <taxon>Oligohymenophorea</taxon>
        <taxon>Hymenostomatida</taxon>
        <taxon>Tetrahymenina</taxon>
        <taxon>Tetrahymenidae</taxon>
        <taxon>Tetrahymena</taxon>
    </lineage>
</organism>
<evidence type="ECO:0000313" key="2">
    <source>
        <dbReference type="Proteomes" id="UP000009168"/>
    </source>
</evidence>
<dbReference type="Proteomes" id="UP000009168">
    <property type="component" value="Unassembled WGS sequence"/>
</dbReference>
<dbReference type="GeneID" id="7825576"/>
<dbReference type="AlphaFoldDB" id="Q23AL5"/>
<gene>
    <name evidence="1" type="ORF">TTHERM_00424450</name>
</gene>